<feature type="region of interest" description="Disordered" evidence="1">
    <location>
        <begin position="47"/>
        <end position="73"/>
    </location>
</feature>
<proteinExistence type="predicted"/>
<evidence type="ECO:0000313" key="3">
    <source>
        <dbReference type="Proteomes" id="UP000594015"/>
    </source>
</evidence>
<evidence type="ECO:0000313" key="2">
    <source>
        <dbReference type="EMBL" id="QOZ69903.1"/>
    </source>
</evidence>
<name>A0AAE7NUT8_9BRAD</name>
<reference evidence="2 3" key="1">
    <citation type="submission" date="2018-06" db="EMBL/GenBank/DDBJ databases">
        <title>Comparative genomics of Bradyrhizobium nodulating Arachidis hypogaea.</title>
        <authorList>
            <person name="Li Y."/>
        </authorList>
    </citation>
    <scope>NUCLEOTIDE SEQUENCE [LARGE SCALE GENOMIC DNA]</scope>
    <source>
        <strain evidence="2 3">CCBAU 051107</strain>
    </source>
</reference>
<dbReference type="KEGG" id="barh:WN72_29000"/>
<accession>A0AAE7NUT8</accession>
<organism evidence="2 3">
    <name type="scientific">Bradyrhizobium arachidis</name>
    <dbReference type="NCBI Taxonomy" id="858423"/>
    <lineage>
        <taxon>Bacteria</taxon>
        <taxon>Pseudomonadati</taxon>
        <taxon>Pseudomonadota</taxon>
        <taxon>Alphaproteobacteria</taxon>
        <taxon>Hyphomicrobiales</taxon>
        <taxon>Nitrobacteraceae</taxon>
        <taxon>Bradyrhizobium</taxon>
    </lineage>
</organism>
<evidence type="ECO:0000256" key="1">
    <source>
        <dbReference type="SAM" id="MobiDB-lite"/>
    </source>
</evidence>
<gene>
    <name evidence="2" type="ORF">WN72_29000</name>
</gene>
<dbReference type="EMBL" id="CP030050">
    <property type="protein sequence ID" value="QOZ69903.1"/>
    <property type="molecule type" value="Genomic_DNA"/>
</dbReference>
<protein>
    <submittedName>
        <fullName evidence="2">Uncharacterized protein</fullName>
    </submittedName>
</protein>
<dbReference type="Proteomes" id="UP000594015">
    <property type="component" value="Chromosome"/>
</dbReference>
<dbReference type="AlphaFoldDB" id="A0AAE7NUT8"/>
<sequence length="73" mass="8764">MHFSTRKEPSMIYVPDSPLDRKLLSHSHDLVREAMALLRRSDHLVSGQRLRDELEQERRNAARRDRQRTARDR</sequence>